<dbReference type="Pfam" id="PF10231">
    <property type="entry name" value="COA8"/>
    <property type="match status" value="1"/>
</dbReference>
<name>A0AAV8VI63_9CUCU</name>
<keyword evidence="6" id="KW-0472">Membrane</keyword>
<protein>
    <recommendedName>
        <fullName evidence="9">Apoptogenic protein 1, mitochondrial</fullName>
    </recommendedName>
</protein>
<evidence type="ECO:0000256" key="2">
    <source>
        <dbReference type="ARBA" id="ARBA00005453"/>
    </source>
</evidence>
<evidence type="ECO:0000256" key="1">
    <source>
        <dbReference type="ARBA" id="ARBA00004443"/>
    </source>
</evidence>
<accession>A0AAV8VI63</accession>
<dbReference type="InterPro" id="IPR018796">
    <property type="entry name" value="COA8"/>
</dbReference>
<sequence>MYCTYRSVPKGLFIDVYHNLKKTDLARRGLQTISLEKSAEKPVIVISEYDSVDVIGPPDSISNLRPVIRGSLITETRLQRRLRESQDATQEWNQRFWSEHNSKFTKERQNYVDMHFNKTNVKQLTAEEMSEFYKQFLDDNWRTHVTYNMEWYRKNFSLLSLAFQVQIEKMAQKLL</sequence>
<evidence type="ECO:0000313" key="7">
    <source>
        <dbReference type="EMBL" id="KAJ8913819.1"/>
    </source>
</evidence>
<dbReference type="PANTHER" id="PTHR31107:SF2">
    <property type="entry name" value="CYTOCHROME C OXIDASE ASSEMBLY FACTOR 8"/>
    <property type="match status" value="1"/>
</dbReference>
<dbReference type="GO" id="GO:0097193">
    <property type="term" value="P:intrinsic apoptotic signaling pathway"/>
    <property type="evidence" value="ECO:0007669"/>
    <property type="project" value="InterPro"/>
</dbReference>
<organism evidence="7 8">
    <name type="scientific">Exocentrus adspersus</name>
    <dbReference type="NCBI Taxonomy" id="1586481"/>
    <lineage>
        <taxon>Eukaryota</taxon>
        <taxon>Metazoa</taxon>
        <taxon>Ecdysozoa</taxon>
        <taxon>Arthropoda</taxon>
        <taxon>Hexapoda</taxon>
        <taxon>Insecta</taxon>
        <taxon>Pterygota</taxon>
        <taxon>Neoptera</taxon>
        <taxon>Endopterygota</taxon>
        <taxon>Coleoptera</taxon>
        <taxon>Polyphaga</taxon>
        <taxon>Cucujiformia</taxon>
        <taxon>Chrysomeloidea</taxon>
        <taxon>Cerambycidae</taxon>
        <taxon>Lamiinae</taxon>
        <taxon>Acanthocinini</taxon>
        <taxon>Exocentrus</taxon>
    </lineage>
</organism>
<comment type="similarity">
    <text evidence="2">Belongs to the COA8 family.</text>
</comment>
<keyword evidence="8" id="KW-1185">Reference proteome</keyword>
<evidence type="ECO:0000256" key="3">
    <source>
        <dbReference type="ARBA" id="ARBA00022792"/>
    </source>
</evidence>
<dbReference type="Proteomes" id="UP001159042">
    <property type="component" value="Unassembled WGS sequence"/>
</dbReference>
<evidence type="ECO:0008006" key="9">
    <source>
        <dbReference type="Google" id="ProtNLM"/>
    </source>
</evidence>
<evidence type="ECO:0000256" key="4">
    <source>
        <dbReference type="ARBA" id="ARBA00022946"/>
    </source>
</evidence>
<proteinExistence type="inferred from homology"/>
<keyword evidence="3" id="KW-0999">Mitochondrion inner membrane</keyword>
<keyword evidence="4" id="KW-0809">Transit peptide</keyword>
<keyword evidence="5" id="KW-0496">Mitochondrion</keyword>
<comment type="subcellular location">
    <subcellularLocation>
        <location evidence="1">Mitochondrion inner membrane</location>
        <topology evidence="1">Peripheral membrane protein</topology>
        <orientation evidence="1">Matrix side</orientation>
    </subcellularLocation>
</comment>
<dbReference type="AlphaFoldDB" id="A0AAV8VI63"/>
<dbReference type="EMBL" id="JANEYG010000086">
    <property type="protein sequence ID" value="KAJ8913819.1"/>
    <property type="molecule type" value="Genomic_DNA"/>
</dbReference>
<evidence type="ECO:0000313" key="8">
    <source>
        <dbReference type="Proteomes" id="UP001159042"/>
    </source>
</evidence>
<dbReference type="GO" id="GO:0005743">
    <property type="term" value="C:mitochondrial inner membrane"/>
    <property type="evidence" value="ECO:0007669"/>
    <property type="project" value="UniProtKB-SubCell"/>
</dbReference>
<comment type="caution">
    <text evidence="7">The sequence shown here is derived from an EMBL/GenBank/DDBJ whole genome shotgun (WGS) entry which is preliminary data.</text>
</comment>
<evidence type="ECO:0000256" key="6">
    <source>
        <dbReference type="ARBA" id="ARBA00023136"/>
    </source>
</evidence>
<evidence type="ECO:0000256" key="5">
    <source>
        <dbReference type="ARBA" id="ARBA00023128"/>
    </source>
</evidence>
<gene>
    <name evidence="7" type="ORF">NQ315_003728</name>
</gene>
<dbReference type="PANTHER" id="PTHR31107">
    <property type="entry name" value="APOPTOGENIC PROTEIN 1, MITOCHONDRIAL"/>
    <property type="match status" value="1"/>
</dbReference>
<reference evidence="7 8" key="1">
    <citation type="journal article" date="2023" name="Insect Mol. Biol.">
        <title>Genome sequencing provides insights into the evolution of gene families encoding plant cell wall-degrading enzymes in longhorned beetles.</title>
        <authorList>
            <person name="Shin N.R."/>
            <person name="Okamura Y."/>
            <person name="Kirsch R."/>
            <person name="Pauchet Y."/>
        </authorList>
    </citation>
    <scope>NUCLEOTIDE SEQUENCE [LARGE SCALE GENOMIC DNA]</scope>
    <source>
        <strain evidence="7">EAD_L_NR</strain>
    </source>
</reference>